<dbReference type="OrthoDB" id="5362512at2759"/>
<dbReference type="Proteomes" id="UP001056012">
    <property type="component" value="Chromosome 3"/>
</dbReference>
<dbReference type="EMBL" id="CP089276">
    <property type="protein sequence ID" value="USP77154.1"/>
    <property type="molecule type" value="Genomic_DNA"/>
</dbReference>
<dbReference type="PANTHER" id="PTHR33112:SF10">
    <property type="entry name" value="TOL"/>
    <property type="match status" value="1"/>
</dbReference>
<evidence type="ECO:0000259" key="10">
    <source>
        <dbReference type="PROSITE" id="PS50103"/>
    </source>
</evidence>
<accession>A0A9Q9DSV8</accession>
<keyword evidence="5 8" id="KW-0862">Zinc</keyword>
<organism evidence="11 12">
    <name type="scientific">Curvularia clavata</name>
    <dbReference type="NCBI Taxonomy" id="95742"/>
    <lineage>
        <taxon>Eukaryota</taxon>
        <taxon>Fungi</taxon>
        <taxon>Dikarya</taxon>
        <taxon>Ascomycota</taxon>
        <taxon>Pezizomycotina</taxon>
        <taxon>Dothideomycetes</taxon>
        <taxon>Pleosporomycetidae</taxon>
        <taxon>Pleosporales</taxon>
        <taxon>Pleosporineae</taxon>
        <taxon>Pleosporaceae</taxon>
        <taxon>Curvularia</taxon>
    </lineage>
</organism>
<dbReference type="PROSITE" id="PS50103">
    <property type="entry name" value="ZF_C3H1"/>
    <property type="match status" value="5"/>
</dbReference>
<feature type="domain" description="C3H1-type" evidence="10">
    <location>
        <begin position="42"/>
        <end position="69"/>
    </location>
</feature>
<keyword evidence="2 8" id="KW-0479">Metal-binding</keyword>
<dbReference type="GO" id="GO:0003723">
    <property type="term" value="F:RNA binding"/>
    <property type="evidence" value="ECO:0007669"/>
    <property type="project" value="UniProtKB-KW"/>
</dbReference>
<dbReference type="InterPro" id="IPR010730">
    <property type="entry name" value="HET"/>
</dbReference>
<feature type="zinc finger region" description="C3H1-type" evidence="8">
    <location>
        <begin position="71"/>
        <end position="98"/>
    </location>
</feature>
<feature type="domain" description="C3H1-type" evidence="10">
    <location>
        <begin position="71"/>
        <end position="98"/>
    </location>
</feature>
<evidence type="ECO:0000256" key="9">
    <source>
        <dbReference type="SAM" id="MobiDB-lite"/>
    </source>
</evidence>
<evidence type="ECO:0000256" key="1">
    <source>
        <dbReference type="ARBA" id="ARBA00008907"/>
    </source>
</evidence>
<evidence type="ECO:0000313" key="12">
    <source>
        <dbReference type="Proteomes" id="UP001056012"/>
    </source>
</evidence>
<evidence type="ECO:0000313" key="11">
    <source>
        <dbReference type="EMBL" id="USP77154.1"/>
    </source>
</evidence>
<feature type="domain" description="C3H1-type" evidence="10">
    <location>
        <begin position="99"/>
        <end position="127"/>
    </location>
</feature>
<dbReference type="AlphaFoldDB" id="A0A9Q9DSV8"/>
<evidence type="ECO:0000256" key="2">
    <source>
        <dbReference type="ARBA" id="ARBA00022723"/>
    </source>
</evidence>
<sequence>MTEVMTSVAAPVSEQKSAEARPPQYNFKFSEFLRREYRFGLNPDRPTCKAYLQGHCPDGSKCPNKHNVSSSYNNLVCKHWLRGLCKKGETCEFLHEYNLRRMPECSYYARTQTCSNGDDCLYLHLDPDAKRPSCPHYDRGFCPLGPHCALKHNKKEKLCPFYLCGFCPEGKGCKYGAHPRYPTDLKKPEVRVEKSAEELEAEKLEREREMMKREEEERERDDRNGHQGGRGFRGNWDRKKRGGRRDEEESLDFHSSTFGDFTETAQTWMRKCNCAKFWEEPCTKWYPRRLLDLAELQTSFQDPQRARVLLVETEEFLSQPEACSVFYRARVKHGNDRYVTLSHCWGKPKPGSPPPLRMTFENEERFKTDGIMLQDLPKTFQDAVIFAAGLEKVGFIWIDSLCIRQPTKDNGVNQEEQLKDWFEQSRHMEVVYQKAFLNISATAANDGQDGLFFNRRPKRLWGNKVYVHYPENHSVGSYHDASRPDTYTRCSLIDTSTWDDLVEYAPVNRRAWVFQERLLAPRVLHFGHNQLAWECHEFSCSESHSPNELAIKPSRTDGFVQEGRLKHLTASTGRSFREARLNGFRDPDQHIKDIHIYELWKKTVENYSQKQLTENKDKLIALSGIAKLFHNELFSTDFEQEYVAGLWSRHIESQLLWHVNEVYHGNGIYDNPGTRYPESGPSWTWAAIDTPHGVTYSDVTDYMSSQHSPANFTDVLLFRVKDYSITLADPKNPFGILASGRIFLAPRYLHPIELQRQAAGQGVPYTWRLKTGSHSKRQHKYANIYLDAPNSDTDIFGESAQLYCMPGAYV</sequence>
<evidence type="ECO:0000256" key="7">
    <source>
        <dbReference type="ARBA" id="ARBA00024826"/>
    </source>
</evidence>
<feature type="zinc finger region" description="C3H1-type" evidence="8">
    <location>
        <begin position="42"/>
        <end position="69"/>
    </location>
</feature>
<keyword evidence="12" id="KW-1185">Reference proteome</keyword>
<evidence type="ECO:0000256" key="6">
    <source>
        <dbReference type="ARBA" id="ARBA00022884"/>
    </source>
</evidence>
<keyword evidence="3" id="KW-0677">Repeat</keyword>
<proteinExistence type="inferred from homology"/>
<comment type="similarity">
    <text evidence="1">Belongs to the CPSF4/YTH1 family.</text>
</comment>
<dbReference type="SMART" id="SM00356">
    <property type="entry name" value="ZnF_C3H1"/>
    <property type="match status" value="5"/>
</dbReference>
<feature type="zinc finger region" description="C3H1-type" evidence="8">
    <location>
        <begin position="99"/>
        <end position="127"/>
    </location>
</feature>
<dbReference type="PANTHER" id="PTHR33112">
    <property type="entry name" value="DOMAIN PROTEIN, PUTATIVE-RELATED"/>
    <property type="match status" value="1"/>
</dbReference>
<comment type="function">
    <text evidence="7">Component of the cleavage factor I (CF I) involved in pre-mRNA 3'-end processing.</text>
</comment>
<dbReference type="InterPro" id="IPR000571">
    <property type="entry name" value="Znf_CCCH"/>
</dbReference>
<dbReference type="VEuPathDB" id="FungiDB:yc1106_04428"/>
<evidence type="ECO:0000256" key="4">
    <source>
        <dbReference type="ARBA" id="ARBA00022771"/>
    </source>
</evidence>
<dbReference type="InterPro" id="IPR036855">
    <property type="entry name" value="Znf_CCCH_sf"/>
</dbReference>
<evidence type="ECO:0000256" key="5">
    <source>
        <dbReference type="ARBA" id="ARBA00022833"/>
    </source>
</evidence>
<dbReference type="Pfam" id="PF06985">
    <property type="entry name" value="HET"/>
    <property type="match status" value="1"/>
</dbReference>
<protein>
    <recommendedName>
        <fullName evidence="10">C3H1-type domain-containing protein</fullName>
    </recommendedName>
</protein>
<feature type="zinc finger region" description="C3H1-type" evidence="8">
    <location>
        <begin position="153"/>
        <end position="181"/>
    </location>
</feature>
<evidence type="ECO:0000256" key="8">
    <source>
        <dbReference type="PROSITE-ProRule" id="PRU00723"/>
    </source>
</evidence>
<name>A0A9Q9DSV8_CURCL</name>
<keyword evidence="4 8" id="KW-0863">Zinc-finger</keyword>
<dbReference type="Pfam" id="PF00642">
    <property type="entry name" value="zf-CCCH"/>
    <property type="match status" value="2"/>
</dbReference>
<keyword evidence="6" id="KW-0694">RNA-binding</keyword>
<dbReference type="FunFam" id="4.10.1000.10:FF:000012">
    <property type="entry name" value="cleavage and polyadenylation specificity factor subunit 4"/>
    <property type="match status" value="1"/>
</dbReference>
<dbReference type="SUPFAM" id="SSF90229">
    <property type="entry name" value="CCCH zinc finger"/>
    <property type="match status" value="1"/>
</dbReference>
<dbReference type="Gene3D" id="4.10.1000.10">
    <property type="entry name" value="Zinc finger, CCCH-type"/>
    <property type="match status" value="1"/>
</dbReference>
<dbReference type="Gene3D" id="3.30.1370.210">
    <property type="match status" value="1"/>
</dbReference>
<dbReference type="GO" id="GO:0008270">
    <property type="term" value="F:zinc ion binding"/>
    <property type="evidence" value="ECO:0007669"/>
    <property type="project" value="UniProtKB-KW"/>
</dbReference>
<feature type="compositionally biased region" description="Basic and acidic residues" evidence="9">
    <location>
        <begin position="188"/>
        <end position="225"/>
    </location>
</feature>
<evidence type="ECO:0000256" key="3">
    <source>
        <dbReference type="ARBA" id="ARBA00022737"/>
    </source>
</evidence>
<feature type="region of interest" description="Disordered" evidence="9">
    <location>
        <begin position="188"/>
        <end position="249"/>
    </location>
</feature>
<feature type="zinc finger region" description="C3H1-type" evidence="8">
    <location>
        <begin position="128"/>
        <end position="152"/>
    </location>
</feature>
<feature type="domain" description="C3H1-type" evidence="10">
    <location>
        <begin position="128"/>
        <end position="152"/>
    </location>
</feature>
<reference evidence="11" key="1">
    <citation type="submission" date="2021-12" db="EMBL/GenBank/DDBJ databases">
        <title>Curvularia clavata genome.</title>
        <authorList>
            <person name="Cao Y."/>
        </authorList>
    </citation>
    <scope>NUCLEOTIDE SEQUENCE</scope>
    <source>
        <strain evidence="11">Yc1106</strain>
    </source>
</reference>
<feature type="domain" description="C3H1-type" evidence="10">
    <location>
        <begin position="153"/>
        <end position="181"/>
    </location>
</feature>
<gene>
    <name evidence="11" type="ORF">yc1106_04428</name>
</gene>